<dbReference type="Proteomes" id="UP000316560">
    <property type="component" value="Unassembled WGS sequence"/>
</dbReference>
<protein>
    <submittedName>
        <fullName evidence="1">DDE family transposase</fullName>
    </submittedName>
</protein>
<accession>A0A8H2KAT6</accession>
<proteinExistence type="predicted"/>
<dbReference type="NCBIfam" id="NF033519">
    <property type="entry name" value="transpos_ISAzo13"/>
    <property type="match status" value="1"/>
</dbReference>
<name>A0A8H2KAT6_9MICO</name>
<organism evidence="1 2">
    <name type="scientific">Rhodoglobus vestalii</name>
    <dbReference type="NCBI Taxonomy" id="193384"/>
    <lineage>
        <taxon>Bacteria</taxon>
        <taxon>Bacillati</taxon>
        <taxon>Actinomycetota</taxon>
        <taxon>Actinomycetes</taxon>
        <taxon>Micrococcales</taxon>
        <taxon>Microbacteriaceae</taxon>
        <taxon>Rhodoglobus</taxon>
    </lineage>
</organism>
<dbReference type="Pfam" id="PF07592">
    <property type="entry name" value="DDE_Tnp_ISAZ013"/>
    <property type="match status" value="1"/>
</dbReference>
<gene>
    <name evidence="1" type="ORF">FB472_1434</name>
</gene>
<dbReference type="InterPro" id="IPR011518">
    <property type="entry name" value="Transposase_36"/>
</dbReference>
<sequence length="292" mass="31167">MSEITELAGFDTAFATALAGVLVEVGPILDERQKRVLAGAGARQLGHGGIKLVAAATGVSADTVGRGAKELEAGLVTDGRVRMKGAGRPTLEQKDPLVWEALNALVDPVTRGDPMSPLRWTTKSTVKLADTLTSQGHQVGPKTVARLLKDHGYSLQANAKKLEGRQHPDRDAQFIYLNEQVTAFLDAGLPVISVDTKKKENIGRYSNGGAEYSPQGEPETTNTYDFIGEAGKAVPYGVYDVGANSGWVNVGSDADTGVFAVESIRRWWTKIGHPGYPEATKLGCYGDFGQRN</sequence>
<comment type="caution">
    <text evidence="1">The sequence shown here is derived from an EMBL/GenBank/DDBJ whole genome shotgun (WGS) entry which is preliminary data.</text>
</comment>
<dbReference type="RefSeq" id="WP_141990278.1">
    <property type="nucleotide sequence ID" value="NZ_VFRA01000001.1"/>
</dbReference>
<dbReference type="OrthoDB" id="8782691at2"/>
<evidence type="ECO:0000313" key="2">
    <source>
        <dbReference type="Proteomes" id="UP000316560"/>
    </source>
</evidence>
<dbReference type="AlphaFoldDB" id="A0A8H2KAT6"/>
<evidence type="ECO:0000313" key="1">
    <source>
        <dbReference type="EMBL" id="TQO19846.1"/>
    </source>
</evidence>
<dbReference type="EMBL" id="VFRA01000001">
    <property type="protein sequence ID" value="TQO19846.1"/>
    <property type="molecule type" value="Genomic_DNA"/>
</dbReference>
<keyword evidence="2" id="KW-1185">Reference proteome</keyword>
<reference evidence="1 2" key="1">
    <citation type="submission" date="2019-06" db="EMBL/GenBank/DDBJ databases">
        <title>Sequencing the genomes of 1000 actinobacteria strains.</title>
        <authorList>
            <person name="Klenk H.-P."/>
        </authorList>
    </citation>
    <scope>NUCLEOTIDE SEQUENCE [LARGE SCALE GENOMIC DNA]</scope>
    <source>
        <strain evidence="1 2">DSM 21947</strain>
    </source>
</reference>